<evidence type="ECO:0000313" key="1">
    <source>
        <dbReference type="EMBL" id="QGG48702.1"/>
    </source>
</evidence>
<organism evidence="1 2">
    <name type="scientific">Heliorestis convoluta</name>
    <dbReference type="NCBI Taxonomy" id="356322"/>
    <lineage>
        <taxon>Bacteria</taxon>
        <taxon>Bacillati</taxon>
        <taxon>Bacillota</taxon>
        <taxon>Clostridia</taxon>
        <taxon>Eubacteriales</taxon>
        <taxon>Heliobacteriaceae</taxon>
        <taxon>Heliorestis</taxon>
    </lineage>
</organism>
<sequence length="48" mass="5820">MFEPPLQLHYRLFHLLVWPKRCYCNRKEEGKIGHYSTLLGIKMKKKTS</sequence>
<gene>
    <name evidence="1" type="ORF">FTV88_2609</name>
</gene>
<accession>A0A5Q2N5T3</accession>
<proteinExistence type="predicted"/>
<dbReference type="KEGG" id="hcv:FTV88_2609"/>
<dbReference type="EMBL" id="CP045875">
    <property type="protein sequence ID" value="QGG48702.1"/>
    <property type="molecule type" value="Genomic_DNA"/>
</dbReference>
<keyword evidence="2" id="KW-1185">Reference proteome</keyword>
<protein>
    <submittedName>
        <fullName evidence="1">Uncharacterized protein</fullName>
    </submittedName>
</protein>
<dbReference type="AlphaFoldDB" id="A0A5Q2N5T3"/>
<reference evidence="2" key="1">
    <citation type="submission" date="2019-11" db="EMBL/GenBank/DDBJ databases">
        <title>Genome sequence of Heliorestis convoluta strain HH, an alkaliphilic and minimalistic phototrophic bacterium from a soda lake in Egypt.</title>
        <authorList>
            <person name="Dewey E.D."/>
            <person name="Stokes L.M."/>
            <person name="Burchell B.M."/>
            <person name="Shaffer K.N."/>
            <person name="Huntington A.M."/>
            <person name="Baker J.M."/>
            <person name="Nadendla S."/>
            <person name="Giglio M.G."/>
            <person name="Touchman J.W."/>
            <person name="Blankenship R.E."/>
            <person name="Madigan M.T."/>
            <person name="Sattley W.M."/>
        </authorList>
    </citation>
    <scope>NUCLEOTIDE SEQUENCE [LARGE SCALE GENOMIC DNA]</scope>
    <source>
        <strain evidence="2">HH</strain>
    </source>
</reference>
<dbReference type="Proteomes" id="UP000366051">
    <property type="component" value="Chromosome"/>
</dbReference>
<evidence type="ECO:0000313" key="2">
    <source>
        <dbReference type="Proteomes" id="UP000366051"/>
    </source>
</evidence>
<name>A0A5Q2N5T3_9FIRM</name>